<organism evidence="5 6">
    <name type="scientific">Candidatus Kerfeldbacteria bacterium RIFCSPLOWO2_01_FULL_48_11</name>
    <dbReference type="NCBI Taxonomy" id="1798543"/>
    <lineage>
        <taxon>Bacteria</taxon>
        <taxon>Candidatus Kerfeldiibacteriota</taxon>
    </lineage>
</organism>
<protein>
    <recommendedName>
        <fullName evidence="7">TGS domain-containing protein</fullName>
    </recommendedName>
</protein>
<dbReference type="GO" id="GO:0005886">
    <property type="term" value="C:plasma membrane"/>
    <property type="evidence" value="ECO:0007669"/>
    <property type="project" value="TreeGrafter"/>
</dbReference>
<dbReference type="Pfam" id="PF04607">
    <property type="entry name" value="RelA_SpoT"/>
    <property type="match status" value="1"/>
</dbReference>
<evidence type="ECO:0000259" key="4">
    <source>
        <dbReference type="PROSITE" id="PS51880"/>
    </source>
</evidence>
<comment type="similarity">
    <text evidence="2">Belongs to the relA/spoT family.</text>
</comment>
<dbReference type="InterPro" id="IPR004095">
    <property type="entry name" value="TGS"/>
</dbReference>
<dbReference type="CDD" id="cd01668">
    <property type="entry name" value="TGS_RSH"/>
    <property type="match status" value="1"/>
</dbReference>
<dbReference type="InterPro" id="IPR012675">
    <property type="entry name" value="Beta-grasp_dom_sf"/>
</dbReference>
<dbReference type="EMBL" id="MHKE01000016">
    <property type="protein sequence ID" value="OGY83021.1"/>
    <property type="molecule type" value="Genomic_DNA"/>
</dbReference>
<dbReference type="InterPro" id="IPR012676">
    <property type="entry name" value="TGS-like"/>
</dbReference>
<evidence type="ECO:0000313" key="6">
    <source>
        <dbReference type="Proteomes" id="UP000179164"/>
    </source>
</evidence>
<dbReference type="STRING" id="1798543.A2898_00675"/>
<dbReference type="InterPro" id="IPR004811">
    <property type="entry name" value="RelA/Spo_fam"/>
</dbReference>
<reference evidence="5 6" key="1">
    <citation type="journal article" date="2016" name="Nat. Commun.">
        <title>Thousands of microbial genomes shed light on interconnected biogeochemical processes in an aquifer system.</title>
        <authorList>
            <person name="Anantharaman K."/>
            <person name="Brown C.T."/>
            <person name="Hug L.A."/>
            <person name="Sharon I."/>
            <person name="Castelle C.J."/>
            <person name="Probst A.J."/>
            <person name="Thomas B.C."/>
            <person name="Singh A."/>
            <person name="Wilkins M.J."/>
            <person name="Karaoz U."/>
            <person name="Brodie E.L."/>
            <person name="Williams K.H."/>
            <person name="Hubbard S.S."/>
            <person name="Banfield J.F."/>
        </authorList>
    </citation>
    <scope>NUCLEOTIDE SEQUENCE [LARGE SCALE GENOMIC DNA]</scope>
</reference>
<dbReference type="CDD" id="cd05399">
    <property type="entry name" value="NT_Rel-Spo_like"/>
    <property type="match status" value="1"/>
</dbReference>
<evidence type="ECO:0000256" key="1">
    <source>
        <dbReference type="ARBA" id="ARBA00025704"/>
    </source>
</evidence>
<dbReference type="InterPro" id="IPR033655">
    <property type="entry name" value="TGS_RelA/SpoT"/>
</dbReference>
<evidence type="ECO:0000259" key="3">
    <source>
        <dbReference type="PROSITE" id="PS51831"/>
    </source>
</evidence>
<dbReference type="GO" id="GO:0015969">
    <property type="term" value="P:guanosine tetraphosphate metabolic process"/>
    <property type="evidence" value="ECO:0007669"/>
    <property type="project" value="InterPro"/>
</dbReference>
<dbReference type="FunFam" id="1.10.3210.10:FF:000001">
    <property type="entry name" value="GTP pyrophosphokinase RelA"/>
    <property type="match status" value="1"/>
</dbReference>
<dbReference type="InterPro" id="IPR003607">
    <property type="entry name" value="HD/PDEase_dom"/>
</dbReference>
<dbReference type="InterPro" id="IPR043519">
    <property type="entry name" value="NT_sf"/>
</dbReference>
<comment type="function">
    <text evidence="2">In eubacteria ppGpp (guanosine 3'-diphosphate 5'-diphosphate) is a mediator of the stringent response that coordinates a variety of cellular activities in response to changes in nutritional abundance.</text>
</comment>
<dbReference type="PANTHER" id="PTHR21262:SF31">
    <property type="entry name" value="GTP PYROPHOSPHOKINASE"/>
    <property type="match status" value="1"/>
</dbReference>
<dbReference type="SUPFAM" id="SSF81271">
    <property type="entry name" value="TGS-like"/>
    <property type="match status" value="1"/>
</dbReference>
<evidence type="ECO:0008006" key="7">
    <source>
        <dbReference type="Google" id="ProtNLM"/>
    </source>
</evidence>
<evidence type="ECO:0000256" key="2">
    <source>
        <dbReference type="RuleBase" id="RU003847"/>
    </source>
</evidence>
<dbReference type="PROSITE" id="PS51880">
    <property type="entry name" value="TGS"/>
    <property type="match status" value="1"/>
</dbReference>
<dbReference type="Pfam" id="PF13328">
    <property type="entry name" value="HD_4"/>
    <property type="match status" value="1"/>
</dbReference>
<comment type="pathway">
    <text evidence="1">Purine metabolism.</text>
</comment>
<dbReference type="Gene3D" id="1.10.3210.10">
    <property type="entry name" value="Hypothetical protein af1432"/>
    <property type="match status" value="1"/>
</dbReference>
<dbReference type="SUPFAM" id="SSF109604">
    <property type="entry name" value="HD-domain/PDEase-like"/>
    <property type="match status" value="1"/>
</dbReference>
<dbReference type="AlphaFoldDB" id="A0A1G2B1F0"/>
<dbReference type="Proteomes" id="UP000179164">
    <property type="component" value="Unassembled WGS sequence"/>
</dbReference>
<dbReference type="CDD" id="cd00077">
    <property type="entry name" value="HDc"/>
    <property type="match status" value="1"/>
</dbReference>
<sequence length="479" mass="55283">MDRIEFFRQIEQAIPRDRMPDIEKAVAFAEKAHSGHRRLTGEEYVEHPLRIALILADWKLDSETIIAGILHDVIEDSDFQAEDIRKEFGKNVTFLVEGVTKLGRLVYQGRERYAESLRKLFIAMSSDVRVIMIKLADRLDNIKTVSVFNKEKRTRIARETLEIYASIANRLGMGEVRGQLEDLAFPIAFEKDYQRLKETVSETYEQQQKYVKKIIPYLKKLLNDAGITVVDIHGRAKKLYSLYKKLQKYDHDLSRIHDLVAVRIVVPDVASCYMALGAIHGEFTPIKGRIKDYIAQPKPNGYRSLHTDIFGLDNKIVEIQIRDSEMHHAAEYGIAAHWHYVETGKPKKGTPVKKRLEWIHDLIQWQKSMQDNDKYIQGLRIDVFRNRIFIFTPGGDVIDLPENATALDFAYEIHTDLGNHASQAKINEKISKLTASLQNGDIVEIIEDKHRKGPARDWLPFVQTEKARSAINGWLRKQQ</sequence>
<evidence type="ECO:0000313" key="5">
    <source>
        <dbReference type="EMBL" id="OGY83021.1"/>
    </source>
</evidence>
<dbReference type="PANTHER" id="PTHR21262">
    <property type="entry name" value="GUANOSINE-3',5'-BIS DIPHOSPHATE 3'-PYROPHOSPHOHYDROLASE"/>
    <property type="match status" value="1"/>
</dbReference>
<proteinExistence type="inferred from homology"/>
<dbReference type="NCBIfam" id="TIGR00691">
    <property type="entry name" value="spoT_relA"/>
    <property type="match status" value="1"/>
</dbReference>
<dbReference type="SMART" id="SM00954">
    <property type="entry name" value="RelA_SpoT"/>
    <property type="match status" value="1"/>
</dbReference>
<dbReference type="PROSITE" id="PS51831">
    <property type="entry name" value="HD"/>
    <property type="match status" value="1"/>
</dbReference>
<dbReference type="FunFam" id="3.10.20.30:FF:000002">
    <property type="entry name" value="GTP pyrophosphokinase (RelA/SpoT)"/>
    <property type="match status" value="1"/>
</dbReference>
<dbReference type="InterPro" id="IPR006674">
    <property type="entry name" value="HD_domain"/>
</dbReference>
<dbReference type="InterPro" id="IPR007685">
    <property type="entry name" value="RelA_SpoT"/>
</dbReference>
<name>A0A1G2B1F0_9BACT</name>
<dbReference type="SUPFAM" id="SSF81301">
    <property type="entry name" value="Nucleotidyltransferase"/>
    <property type="match status" value="1"/>
</dbReference>
<dbReference type="Pfam" id="PF02824">
    <property type="entry name" value="TGS"/>
    <property type="match status" value="1"/>
</dbReference>
<dbReference type="Gene3D" id="3.30.460.10">
    <property type="entry name" value="Beta Polymerase, domain 2"/>
    <property type="match status" value="1"/>
</dbReference>
<dbReference type="Gene3D" id="3.10.20.30">
    <property type="match status" value="1"/>
</dbReference>
<dbReference type="SMART" id="SM00471">
    <property type="entry name" value="HDc"/>
    <property type="match status" value="1"/>
</dbReference>
<feature type="domain" description="HD" evidence="3">
    <location>
        <begin position="44"/>
        <end position="142"/>
    </location>
</feature>
<feature type="domain" description="TGS" evidence="4">
    <location>
        <begin position="386"/>
        <end position="447"/>
    </location>
</feature>
<comment type="caution">
    <text evidence="5">The sequence shown here is derived from an EMBL/GenBank/DDBJ whole genome shotgun (WGS) entry which is preliminary data.</text>
</comment>
<gene>
    <name evidence="5" type="ORF">A2898_00675</name>
</gene>
<accession>A0A1G2B1F0</accession>